<dbReference type="SUPFAM" id="SSF54285">
    <property type="entry name" value="MoaD/ThiS"/>
    <property type="match status" value="1"/>
</dbReference>
<dbReference type="Gene3D" id="3.10.20.30">
    <property type="match status" value="1"/>
</dbReference>
<dbReference type="Pfam" id="PF02597">
    <property type="entry name" value="ThiS"/>
    <property type="match status" value="1"/>
</dbReference>
<protein>
    <submittedName>
        <fullName evidence="1">DUF170</fullName>
    </submittedName>
</protein>
<dbReference type="InterPro" id="IPR012675">
    <property type="entry name" value="Beta-grasp_dom_sf"/>
</dbReference>
<gene>
    <name evidence="1" type="primary">thiS</name>
    <name evidence="1" type="ordered locus">P9515_14361</name>
</gene>
<dbReference type="InterPro" id="IPR003749">
    <property type="entry name" value="ThiS/MoaD-like"/>
</dbReference>
<dbReference type="OrthoDB" id="197113at2"/>
<dbReference type="NCBIfam" id="TIGR01683">
    <property type="entry name" value="thiS"/>
    <property type="match status" value="1"/>
</dbReference>
<organism evidence="1 2">
    <name type="scientific">Prochlorococcus marinus (strain MIT 9515)</name>
    <dbReference type="NCBI Taxonomy" id="167542"/>
    <lineage>
        <taxon>Bacteria</taxon>
        <taxon>Bacillati</taxon>
        <taxon>Cyanobacteriota</taxon>
        <taxon>Cyanophyceae</taxon>
        <taxon>Synechococcales</taxon>
        <taxon>Prochlorococcaceae</taxon>
        <taxon>Prochlorococcus</taxon>
    </lineage>
</organism>
<evidence type="ECO:0000313" key="2">
    <source>
        <dbReference type="Proteomes" id="UP000001589"/>
    </source>
</evidence>
<dbReference type="eggNOG" id="COG2104">
    <property type="taxonomic scope" value="Bacteria"/>
</dbReference>
<sequence length="69" mass="7547">MKIIVNGKEKNIEIGNEKALLSSALKLLGYKPKTIVVEVNDLIINSNKWDNQILKEGDKLEIVSIVGGG</sequence>
<dbReference type="InterPro" id="IPR016155">
    <property type="entry name" value="Mopterin_synth/thiamin_S_b"/>
</dbReference>
<dbReference type="EMBL" id="CP000552">
    <property type="protein sequence ID" value="ABM72643.1"/>
    <property type="molecule type" value="Genomic_DNA"/>
</dbReference>
<dbReference type="CDD" id="cd00565">
    <property type="entry name" value="Ubl_ThiS"/>
    <property type="match status" value="1"/>
</dbReference>
<dbReference type="HOGENOM" id="CLU_174611_3_1_3"/>
<dbReference type="RefSeq" id="WP_011820740.1">
    <property type="nucleotide sequence ID" value="NC_008817.1"/>
</dbReference>
<reference evidence="1 2" key="1">
    <citation type="journal article" date="2007" name="PLoS Genet.">
        <title>Patterns and implications of gene gain and loss in the evolution of Prochlorococcus.</title>
        <authorList>
            <person name="Kettler G.C."/>
            <person name="Martiny A.C."/>
            <person name="Huang K."/>
            <person name="Zucker J."/>
            <person name="Coleman M.L."/>
            <person name="Rodrigue S."/>
            <person name="Chen F."/>
            <person name="Lapidus A."/>
            <person name="Ferriera S."/>
            <person name="Johnson J."/>
            <person name="Steglich C."/>
            <person name="Church G.M."/>
            <person name="Richardson P."/>
            <person name="Chisholm S.W."/>
        </authorList>
    </citation>
    <scope>NUCLEOTIDE SEQUENCE [LARGE SCALE GENOMIC DNA]</scope>
    <source>
        <strain evidence="1 2">MIT 9515</strain>
    </source>
</reference>
<dbReference type="STRING" id="167542.P9515_14361"/>
<accession>A2BXY2</accession>
<evidence type="ECO:0000313" key="1">
    <source>
        <dbReference type="EMBL" id="ABM72643.1"/>
    </source>
</evidence>
<dbReference type="PANTHER" id="PTHR34472:SF1">
    <property type="entry name" value="SULFUR CARRIER PROTEIN THIS"/>
    <property type="match status" value="1"/>
</dbReference>
<name>A2BXY2_PROM5</name>
<proteinExistence type="predicted"/>
<dbReference type="InterPro" id="IPR010035">
    <property type="entry name" value="Thi_S"/>
</dbReference>
<dbReference type="GeneID" id="60201249"/>
<dbReference type="KEGG" id="pmc:P9515_14361"/>
<dbReference type="Proteomes" id="UP000001589">
    <property type="component" value="Chromosome"/>
</dbReference>
<dbReference type="PANTHER" id="PTHR34472">
    <property type="entry name" value="SULFUR CARRIER PROTEIN THIS"/>
    <property type="match status" value="1"/>
</dbReference>
<dbReference type="AlphaFoldDB" id="A2BXY2"/>